<protein>
    <submittedName>
        <fullName evidence="2">YbaN family protein</fullName>
    </submittedName>
</protein>
<feature type="transmembrane region" description="Helical" evidence="1">
    <location>
        <begin position="7"/>
        <end position="25"/>
    </location>
</feature>
<keyword evidence="3" id="KW-1185">Reference proteome</keyword>
<reference evidence="2 3" key="1">
    <citation type="submission" date="2021-11" db="EMBL/GenBank/DDBJ databases">
        <authorList>
            <person name="Huq M.A."/>
        </authorList>
    </citation>
    <scope>NUCLEOTIDE SEQUENCE [LARGE SCALE GENOMIC DNA]</scope>
    <source>
        <strain evidence="2 3">MAHUQ-52</strain>
    </source>
</reference>
<sequence length="121" mass="13003">MKFALNLIGGIAVVLAIVGMFLPLLPTTPFLLLASACFARGSTKLHNWLLSNRLFGEYIRNYEQGRGIPLRGKVVALAMLWASIGYSAYSVGSTALIALLVSIAIGVTIYLCVFVPTLRTA</sequence>
<keyword evidence="1" id="KW-0812">Transmembrane</keyword>
<name>A0ABS8IXU8_9BURK</name>
<evidence type="ECO:0000313" key="3">
    <source>
        <dbReference type="Proteomes" id="UP001198701"/>
    </source>
</evidence>
<dbReference type="RefSeq" id="WP_229434563.1">
    <property type="nucleotide sequence ID" value="NZ_JAJHPV010000022.1"/>
</dbReference>
<dbReference type="PANTHER" id="PTHR35813:SF1">
    <property type="entry name" value="INNER MEMBRANE PROTEIN YBAN"/>
    <property type="match status" value="1"/>
</dbReference>
<dbReference type="Pfam" id="PF04304">
    <property type="entry name" value="DUF454"/>
    <property type="match status" value="1"/>
</dbReference>
<evidence type="ECO:0000256" key="1">
    <source>
        <dbReference type="SAM" id="Phobius"/>
    </source>
</evidence>
<gene>
    <name evidence="2" type="ORF">LMJ30_21140</name>
</gene>
<dbReference type="Proteomes" id="UP001198701">
    <property type="component" value="Unassembled WGS sequence"/>
</dbReference>
<feature type="transmembrane region" description="Helical" evidence="1">
    <location>
        <begin position="95"/>
        <end position="118"/>
    </location>
</feature>
<dbReference type="PANTHER" id="PTHR35813">
    <property type="entry name" value="INNER MEMBRANE PROTEIN YBAN"/>
    <property type="match status" value="1"/>
</dbReference>
<dbReference type="EMBL" id="JAJHPV010000022">
    <property type="protein sequence ID" value="MCC6073442.1"/>
    <property type="molecule type" value="Genomic_DNA"/>
</dbReference>
<accession>A0ABS8IXU8</accession>
<organism evidence="2 3">
    <name type="scientific">Massilia agrisoli</name>
    <dbReference type="NCBI Taxonomy" id="2892444"/>
    <lineage>
        <taxon>Bacteria</taxon>
        <taxon>Pseudomonadati</taxon>
        <taxon>Pseudomonadota</taxon>
        <taxon>Betaproteobacteria</taxon>
        <taxon>Burkholderiales</taxon>
        <taxon>Oxalobacteraceae</taxon>
        <taxon>Telluria group</taxon>
        <taxon>Massilia</taxon>
    </lineage>
</organism>
<keyword evidence="1" id="KW-1133">Transmembrane helix</keyword>
<dbReference type="PIRSF" id="PIRSF016789">
    <property type="entry name" value="DUF454"/>
    <property type="match status" value="1"/>
</dbReference>
<proteinExistence type="predicted"/>
<keyword evidence="1" id="KW-0472">Membrane</keyword>
<dbReference type="InterPro" id="IPR007401">
    <property type="entry name" value="DUF454"/>
</dbReference>
<evidence type="ECO:0000313" key="2">
    <source>
        <dbReference type="EMBL" id="MCC6073442.1"/>
    </source>
</evidence>
<comment type="caution">
    <text evidence="2">The sequence shown here is derived from an EMBL/GenBank/DDBJ whole genome shotgun (WGS) entry which is preliminary data.</text>
</comment>